<organism evidence="1 2">
    <name type="scientific">Aeromonas phage LAh10</name>
    <dbReference type="NCBI Taxonomy" id="2591025"/>
    <lineage>
        <taxon>Viruses</taxon>
        <taxon>Duplodnaviria</taxon>
        <taxon>Heunggongvirae</taxon>
        <taxon>Uroviricota</taxon>
        <taxon>Caudoviricetes</taxon>
        <taxon>Chimalliviridae</taxon>
        <taxon>Ludhianavirus</taxon>
        <taxon>Ludhianavirus LAh10</taxon>
    </lineage>
</organism>
<name>A0A514A166_9CAUD</name>
<accession>A0A514A166</accession>
<dbReference type="EMBL" id="MK838116">
    <property type="protein sequence ID" value="QDH47017.1"/>
    <property type="molecule type" value="Genomic_DNA"/>
</dbReference>
<dbReference type="Proteomes" id="UP000318420">
    <property type="component" value="Segment"/>
</dbReference>
<gene>
    <name evidence="1" type="ORF">LAh10_88</name>
</gene>
<evidence type="ECO:0000313" key="1">
    <source>
        <dbReference type="EMBL" id="QDH47017.1"/>
    </source>
</evidence>
<sequence>MEKPMSVDFTINRDRSILSPSWPAVKIALAKVCEERIAELKNPTEEQIAELRKRYLNPTPVNNSVEPPVIKDGVTYSTIAYRTNGYARFDVEVHPLPFKELFMDLVPHTKTFTGLYECATISDMIAMAPFHTGKGDYFYVVETNKFYYFARKALLGNDIYNFPVVTDIIFEKMSGFHFPTSIDPAVDPQRVIIEDLSIEGQGEIVLLSGDKLDEESENQLQVKFPKSVQFNERDGKTVVNLSLSKKLGFDATTLLGKNLSWAGHAPFTQDFTGKLTKISDTEYTAELEFTLPSQMKTLESSLLVFEAELSNMKGDKKASSNSTFIFEVVLDPLRFRNKAFIATKAGSFYFKDVGRVTLPQGFLFSLKDDAENVTALPDSWILKGPFTDVAQMTYVEKLGLYHVECRVIGCDDAELSMMFGQREMVHPFVAGARMKDLSFDFAQMPATDMEPLFSAKLQLVVDQNVNHPAFQNLNVFAVPNPNEPWVNPPEYISDVTNNEYHRIISTPLIRSYGSTERFIAPHPGEWFELEAVFKNGEHETVWTMDLYHQLSVIECRTDLDLGEGSTLELKALVHPDKPNEFYIRDWFLKEGYYNKSLVQVTKTGFVDSPFADEEGKPEQMTKVVVLDKNYVSGTKITMTLPVGIIKDGLQHFNVVTVVLVPEKVYPEVGIDYKSGVYGEYSTLKITDPYLKDQGVPVILEDVIPVLDNTTLIKDDLPIGEVESDSVIPLYCNTIDEEQPSAVTLTKYRFKIGDKSVSIQNDWMYRYLPGGGSDTIPQIFIYRNEEDGTGILVILSSDIVSPLSKKLKVVLPSVGVVDVTVERGSHLTLLKTKIKYEDFFDKILQKSMTTLTFMSPYMPEPFVGNVLRTPSLPPYGKNPSSELTIDQEKKEYVLNLRCAGMNKYLVRDAAIITSTIDGEYGSMDGDNIVFKHPLFDTITPVEKPLPALTVKFANIASWYIQPDHVFSHKPPLLPGWEHELVPGDWDNEYFQPWKVVYRNKETGESVENTAANLIEVISYSVNGEPNSQRVRFDQEGVYFTNPGRVSPGEKVTVRAKFRAGTWEGEVKPTFVATITLTT</sequence>
<reference evidence="1 2" key="1">
    <citation type="submission" date="2019-04" db="EMBL/GenBank/DDBJ databases">
        <title>Novel bacteriophages capable of disrupting biofilms from clinical strains of Aeromonas hydrophila with intrinsic antibiotic resistance.</title>
        <authorList>
            <person name="Kabwe M."/>
            <person name="Brown T.L."/>
            <person name="Speirs L."/>
            <person name="Ku H."/>
            <person name="Leach M."/>
            <person name="Chan H.T."/>
            <person name="Petrovski S."/>
            <person name="Lock P."/>
            <person name="Tucci J."/>
        </authorList>
    </citation>
    <scope>NUCLEOTIDE SEQUENCE [LARGE SCALE GENOMIC DNA]</scope>
</reference>
<protein>
    <submittedName>
        <fullName evidence="1">Uncharacterized protein</fullName>
    </submittedName>
</protein>
<keyword evidence="2" id="KW-1185">Reference proteome</keyword>
<proteinExistence type="predicted"/>
<evidence type="ECO:0000313" key="2">
    <source>
        <dbReference type="Proteomes" id="UP000318420"/>
    </source>
</evidence>